<dbReference type="Pfam" id="PF00849">
    <property type="entry name" value="PseudoU_synth_2"/>
    <property type="match status" value="1"/>
</dbReference>
<evidence type="ECO:0000256" key="3">
    <source>
        <dbReference type="RuleBase" id="RU362028"/>
    </source>
</evidence>
<accession>A0ABS2P4X9</accession>
<evidence type="ECO:0000256" key="1">
    <source>
        <dbReference type="ARBA" id="ARBA00000073"/>
    </source>
</evidence>
<organism evidence="5 6">
    <name type="scientific">Sutcliffiella tianshenii</name>
    <dbReference type="NCBI Taxonomy" id="1463404"/>
    <lineage>
        <taxon>Bacteria</taxon>
        <taxon>Bacillati</taxon>
        <taxon>Bacillota</taxon>
        <taxon>Bacilli</taxon>
        <taxon>Bacillales</taxon>
        <taxon>Bacillaceae</taxon>
        <taxon>Sutcliffiella</taxon>
    </lineage>
</organism>
<dbReference type="GO" id="GO:0160140">
    <property type="term" value="F:23S rRNA pseudouridine(1911/1915/1917) synthase activity"/>
    <property type="evidence" value="ECO:0007669"/>
    <property type="project" value="UniProtKB-EC"/>
</dbReference>
<dbReference type="CDD" id="cd02869">
    <property type="entry name" value="PseudoU_synth_RluA_like"/>
    <property type="match status" value="1"/>
</dbReference>
<dbReference type="EMBL" id="JAFBED010000013">
    <property type="protein sequence ID" value="MBM7622017.1"/>
    <property type="molecule type" value="Genomic_DNA"/>
</dbReference>
<dbReference type="PANTHER" id="PTHR21600">
    <property type="entry name" value="MITOCHONDRIAL RNA PSEUDOURIDINE SYNTHASE"/>
    <property type="match status" value="1"/>
</dbReference>
<dbReference type="PROSITE" id="PS01129">
    <property type="entry name" value="PSI_RLU"/>
    <property type="match status" value="1"/>
</dbReference>
<dbReference type="Proteomes" id="UP000737402">
    <property type="component" value="Unassembled WGS sequence"/>
</dbReference>
<dbReference type="InterPro" id="IPR006225">
    <property type="entry name" value="PsdUridine_synth_RluC/D"/>
</dbReference>
<evidence type="ECO:0000313" key="5">
    <source>
        <dbReference type="EMBL" id="MBM7622017.1"/>
    </source>
</evidence>
<dbReference type="NCBIfam" id="TIGR00005">
    <property type="entry name" value="rluA_subfam"/>
    <property type="match status" value="1"/>
</dbReference>
<protein>
    <recommendedName>
        <fullName evidence="3">Pseudouridine synthase</fullName>
        <ecNumber evidence="3">5.4.99.-</ecNumber>
    </recommendedName>
</protein>
<gene>
    <name evidence="5" type="ORF">JOC95_003927</name>
</gene>
<keyword evidence="3 5" id="KW-0413">Isomerase</keyword>
<evidence type="ECO:0000256" key="2">
    <source>
        <dbReference type="ARBA" id="ARBA00010876"/>
    </source>
</evidence>
<evidence type="ECO:0000313" key="6">
    <source>
        <dbReference type="Proteomes" id="UP000737402"/>
    </source>
</evidence>
<dbReference type="SUPFAM" id="SSF55120">
    <property type="entry name" value="Pseudouridine synthase"/>
    <property type="match status" value="1"/>
</dbReference>
<reference evidence="5 6" key="1">
    <citation type="submission" date="2021-01" db="EMBL/GenBank/DDBJ databases">
        <title>Genomic Encyclopedia of Type Strains, Phase IV (KMG-IV): sequencing the most valuable type-strain genomes for metagenomic binning, comparative biology and taxonomic classification.</title>
        <authorList>
            <person name="Goeker M."/>
        </authorList>
    </citation>
    <scope>NUCLEOTIDE SEQUENCE [LARGE SCALE GENOMIC DNA]</scope>
    <source>
        <strain evidence="5 6">DSM 25879</strain>
    </source>
</reference>
<dbReference type="PANTHER" id="PTHR21600:SF35">
    <property type="entry name" value="PSEUDOURIDINE SYNTHASE"/>
    <property type="match status" value="1"/>
</dbReference>
<dbReference type="InterPro" id="IPR050188">
    <property type="entry name" value="RluA_PseudoU_synthase"/>
</dbReference>
<evidence type="ECO:0000259" key="4">
    <source>
        <dbReference type="Pfam" id="PF00849"/>
    </source>
</evidence>
<feature type="domain" description="Pseudouridine synthase RsuA/RluA-like" evidence="4">
    <location>
        <begin position="90"/>
        <end position="241"/>
    </location>
</feature>
<comment type="similarity">
    <text evidence="2 3">Belongs to the pseudouridine synthase RluA family.</text>
</comment>
<dbReference type="InterPro" id="IPR006224">
    <property type="entry name" value="PsdUridine_synth_RluA-like_CS"/>
</dbReference>
<comment type="caution">
    <text evidence="5">The sequence shown here is derived from an EMBL/GenBank/DDBJ whole genome shotgun (WGS) entry which is preliminary data.</text>
</comment>
<comment type="catalytic activity">
    <reaction evidence="1 3">
        <text>a uridine in RNA = a pseudouridine in RNA</text>
        <dbReference type="Rhea" id="RHEA:48348"/>
        <dbReference type="Rhea" id="RHEA-COMP:12068"/>
        <dbReference type="Rhea" id="RHEA-COMP:12069"/>
        <dbReference type="ChEBI" id="CHEBI:65314"/>
        <dbReference type="ChEBI" id="CHEBI:65315"/>
    </reaction>
</comment>
<proteinExistence type="inferred from homology"/>
<keyword evidence="6" id="KW-1185">Reference proteome</keyword>
<dbReference type="Gene3D" id="3.30.2350.10">
    <property type="entry name" value="Pseudouridine synthase"/>
    <property type="match status" value="1"/>
</dbReference>
<dbReference type="InterPro" id="IPR020103">
    <property type="entry name" value="PsdUridine_synth_cat_dom_sf"/>
</dbReference>
<comment type="function">
    <text evidence="3">Responsible for synthesis of pseudouridine from uracil.</text>
</comment>
<name>A0ABS2P4X9_9BACI</name>
<dbReference type="EC" id="5.4.99.-" evidence="3"/>
<dbReference type="InterPro" id="IPR006145">
    <property type="entry name" value="PsdUridine_synth_RsuA/RluA"/>
</dbReference>
<sequence length="296" mass="33667">MTVFTLKYVVDEVDSGKLLREFLKEKQISKTALTEIKFFGGGLFANNERVTVRYPLKAGDVIMVQFPREIPSDDVVPEAIPLNIVYEDDYLLVIDKPANMASIPSREHRRGTLANALLHYYQSSGYEATIHIVTRLDRDTTGLMLVAKHRHAHHLFSLQQKKYAINRRYEAIAHGMLEIGKGRIEAPIGRKDTSIIEREVRSDGQQAITNYEVLGSYRDLSHVSLKLETGRTHQIRVHMAHLGHPLAGDTLYGGKKNQIARQALHSCELSFYHPVREMQLTFHSNLPEDMANLVKK</sequence>